<gene>
    <name evidence="1" type="ORF">GO755_35300</name>
</gene>
<evidence type="ECO:0000313" key="1">
    <source>
        <dbReference type="EMBL" id="MVM35343.1"/>
    </source>
</evidence>
<accession>A0A7K1SNV9</accession>
<dbReference type="AlphaFoldDB" id="A0A7K1SNV9"/>
<name>A0A7K1SNV9_9BACT</name>
<proteinExistence type="predicted"/>
<protein>
    <submittedName>
        <fullName evidence="1">Uncharacterized protein</fullName>
    </submittedName>
</protein>
<dbReference type="EMBL" id="WPIN01000022">
    <property type="protein sequence ID" value="MVM35343.1"/>
    <property type="molecule type" value="Genomic_DNA"/>
</dbReference>
<reference evidence="1 2" key="1">
    <citation type="submission" date="2019-12" db="EMBL/GenBank/DDBJ databases">
        <title>Spirosoma sp. HMF4905 genome sequencing and assembly.</title>
        <authorList>
            <person name="Kang H."/>
            <person name="Cha I."/>
            <person name="Kim H."/>
            <person name="Joh K."/>
        </authorList>
    </citation>
    <scope>NUCLEOTIDE SEQUENCE [LARGE SCALE GENOMIC DNA]</scope>
    <source>
        <strain evidence="1 2">HMF4905</strain>
    </source>
</reference>
<dbReference type="RefSeq" id="WP_157590155.1">
    <property type="nucleotide sequence ID" value="NZ_WPIN01000022.1"/>
</dbReference>
<comment type="caution">
    <text evidence="1">The sequence shown here is derived from an EMBL/GenBank/DDBJ whole genome shotgun (WGS) entry which is preliminary data.</text>
</comment>
<organism evidence="1 2">
    <name type="scientific">Spirosoma arboris</name>
    <dbReference type="NCBI Taxonomy" id="2682092"/>
    <lineage>
        <taxon>Bacteria</taxon>
        <taxon>Pseudomonadati</taxon>
        <taxon>Bacteroidota</taxon>
        <taxon>Cytophagia</taxon>
        <taxon>Cytophagales</taxon>
        <taxon>Cytophagaceae</taxon>
        <taxon>Spirosoma</taxon>
    </lineage>
</organism>
<dbReference type="Proteomes" id="UP000436006">
    <property type="component" value="Unassembled WGS sequence"/>
</dbReference>
<keyword evidence="2" id="KW-1185">Reference proteome</keyword>
<sequence>MDIQPPEDDSGSFDGINSRQIVIDWTEAVTDLYKNYRELSTYIYQSSNQNSQCNDDNNTYIGQCPVSQLIALVTTMQVELEKLLRDVSKEDNSRRSASLRHYKKLIDHTLRLDHLNQQAQSRLHLLSLSTS</sequence>
<evidence type="ECO:0000313" key="2">
    <source>
        <dbReference type="Proteomes" id="UP000436006"/>
    </source>
</evidence>